<keyword evidence="4" id="KW-1185">Reference proteome</keyword>
<dbReference type="RefSeq" id="WP_221919788.1">
    <property type="nucleotide sequence ID" value="NZ_CP173660.1"/>
</dbReference>
<accession>A0ABS7L7J8</accession>
<name>A0ABS7L7J8_9FIRM</name>
<proteinExistence type="predicted"/>
<comment type="caution">
    <text evidence="3">The sequence shown here is derived from an EMBL/GenBank/DDBJ whole genome shotgun (WGS) entry which is preliminary data.</text>
</comment>
<dbReference type="Gene3D" id="3.30.930.30">
    <property type="match status" value="1"/>
</dbReference>
<feature type="region of interest" description="Disordered" evidence="2">
    <location>
        <begin position="1"/>
        <end position="23"/>
    </location>
</feature>
<dbReference type="EMBL" id="VIRV01000009">
    <property type="protein sequence ID" value="MBY0758928.1"/>
    <property type="molecule type" value="Genomic_DNA"/>
</dbReference>
<organism evidence="3 4">
    <name type="scientific">Sellimonas caecigallum</name>
    <dbReference type="NCBI Taxonomy" id="2592333"/>
    <lineage>
        <taxon>Bacteria</taxon>
        <taxon>Bacillati</taxon>
        <taxon>Bacillota</taxon>
        <taxon>Clostridia</taxon>
        <taxon>Lachnospirales</taxon>
        <taxon>Lachnospiraceae</taxon>
        <taxon>Sellimonas</taxon>
    </lineage>
</organism>
<evidence type="ECO:0000256" key="1">
    <source>
        <dbReference type="SAM" id="Coils"/>
    </source>
</evidence>
<keyword evidence="1" id="KW-0175">Coiled coil</keyword>
<evidence type="ECO:0000256" key="2">
    <source>
        <dbReference type="SAM" id="MobiDB-lite"/>
    </source>
</evidence>
<evidence type="ECO:0000313" key="3">
    <source>
        <dbReference type="EMBL" id="MBY0758928.1"/>
    </source>
</evidence>
<feature type="region of interest" description="Disordered" evidence="2">
    <location>
        <begin position="394"/>
        <end position="413"/>
    </location>
</feature>
<feature type="coiled-coil region" evidence="1">
    <location>
        <begin position="249"/>
        <end position="283"/>
    </location>
</feature>
<gene>
    <name evidence="3" type="ORF">FLB61_07495</name>
</gene>
<reference evidence="3 4" key="1">
    <citation type="journal article" date="2020" name="New Microbes New Infect">
        <title>Sellimonas caecigallum sp. nov., description and genome sequence of a new member of the Sellimonas genus isolated from the cecum of feral chicken.</title>
        <authorList>
            <person name="Wongkuna S."/>
            <person name="Ghimire S."/>
            <person name="Antony L."/>
            <person name="Chankhamhaengdecha S."/>
            <person name="Janvilisri T."/>
            <person name="Scaria J."/>
        </authorList>
    </citation>
    <scope>NUCLEOTIDE SEQUENCE [LARGE SCALE GENOMIC DNA]</scope>
    <source>
        <strain evidence="3 4">SW451</strain>
    </source>
</reference>
<evidence type="ECO:0000313" key="4">
    <source>
        <dbReference type="Proteomes" id="UP000779049"/>
    </source>
</evidence>
<sequence length="413" mass="48439">MRATRHNGRSGKHGVYNPRHNDRQFDIANSEHIDAEKEKQNIYWDCYRGYVQNPSNQTLRDLGAVEPDASFHDMEKMYYEDHYYDFIQGQNARNEKNRHPERNRTTEDLLKNKMTCPEETIFQIGKEGEHISGDQLFQIADTFMKRFEGRFGEHVHILDFALHMDETTPHIHERHVFDCKNKYGELCPQQEKALEALGIPLPDPDKPRGRNNNRKMMFDLICRNLLLDICREQGLEIEEEPEYGGKKYLEKQEFIIQAQKEKIARQEQKIKDQEERIMDNETLIDEVSEIAYDKAVEVVTEKVRVQTQEEDIRVLDQLCNSIVQNPHNSDKAKTITKNVIKMAKDKLRDAAKTVIAKVQRNLQEPETRKANTEQIKKTARSSILEKLAVNKKRIAEDAARKKNKEKDHDRNSL</sequence>
<protein>
    <submittedName>
        <fullName evidence="3">Serine/arginine repetitive matrix protein 2</fullName>
    </submittedName>
</protein>
<dbReference type="Proteomes" id="UP000779049">
    <property type="component" value="Unassembled WGS sequence"/>
</dbReference>
<feature type="compositionally biased region" description="Basic residues" evidence="2">
    <location>
        <begin position="1"/>
        <end position="12"/>
    </location>
</feature>